<dbReference type="SUPFAM" id="SSF48576">
    <property type="entry name" value="Terpenoid synthases"/>
    <property type="match status" value="1"/>
</dbReference>
<dbReference type="STRING" id="1441095.AM592_11930"/>
<gene>
    <name evidence="7" type="ORF">AM592_11930</name>
</gene>
<dbReference type="Pfam" id="PF00348">
    <property type="entry name" value="polyprenyl_synt"/>
    <property type="match status" value="1"/>
</dbReference>
<comment type="cofactor">
    <cofactor evidence="1">
        <name>Mg(2+)</name>
        <dbReference type="ChEBI" id="CHEBI:18420"/>
    </cofactor>
</comment>
<dbReference type="SFLD" id="SFLDS00005">
    <property type="entry name" value="Isoprenoid_Synthase_Type_I"/>
    <property type="match status" value="1"/>
</dbReference>
<dbReference type="PANTHER" id="PTHR12001">
    <property type="entry name" value="GERANYLGERANYL PYROPHOSPHATE SYNTHASE"/>
    <property type="match status" value="1"/>
</dbReference>
<evidence type="ECO:0000313" key="8">
    <source>
        <dbReference type="Proteomes" id="UP000067625"/>
    </source>
</evidence>
<reference evidence="8" key="1">
    <citation type="submission" date="2015-08" db="EMBL/GenBank/DDBJ databases">
        <title>Genome sequencing project for genomic taxonomy and phylogenomics of Bacillus-like bacteria.</title>
        <authorList>
            <person name="Liu B."/>
            <person name="Wang J."/>
            <person name="Zhu Y."/>
            <person name="Liu G."/>
            <person name="Chen Q."/>
            <person name="Chen Z."/>
            <person name="Lan J."/>
            <person name="Che J."/>
            <person name="Ge C."/>
            <person name="Shi H."/>
            <person name="Pan Z."/>
            <person name="Liu X."/>
        </authorList>
    </citation>
    <scope>NUCLEOTIDE SEQUENCE [LARGE SCALE GENOMIC DNA]</scope>
    <source>
        <strain evidence="8">FJAT-4402</strain>
    </source>
</reference>
<evidence type="ECO:0000256" key="4">
    <source>
        <dbReference type="ARBA" id="ARBA00022723"/>
    </source>
</evidence>
<evidence type="ECO:0000256" key="6">
    <source>
        <dbReference type="RuleBase" id="RU004466"/>
    </source>
</evidence>
<comment type="similarity">
    <text evidence="2 6">Belongs to the FPP/GGPP synthase family.</text>
</comment>
<dbReference type="CDD" id="cd00867">
    <property type="entry name" value="Trans_IPPS"/>
    <property type="match status" value="1"/>
</dbReference>
<evidence type="ECO:0000313" key="7">
    <source>
        <dbReference type="EMBL" id="ALC84221.1"/>
    </source>
</evidence>
<accession>A0A0M4FVS8</accession>
<evidence type="ECO:0000256" key="5">
    <source>
        <dbReference type="ARBA" id="ARBA00022842"/>
    </source>
</evidence>
<evidence type="ECO:0008006" key="9">
    <source>
        <dbReference type="Google" id="ProtNLM"/>
    </source>
</evidence>
<dbReference type="SFLD" id="SFLDG01211">
    <property type="entry name" value="Competence_Regulatory_Protein"/>
    <property type="match status" value="1"/>
</dbReference>
<reference evidence="7 8" key="2">
    <citation type="journal article" date="2016" name="Int. J. Syst. Evol. Microbiol.">
        <title>Bacillus gobiensis sp. nov., isolated from a soil sample.</title>
        <authorList>
            <person name="Liu B."/>
            <person name="Liu G.H."/>
            <person name="Cetin S."/>
            <person name="Schumann P."/>
            <person name="Pan Z.Z."/>
            <person name="Chen Q.Q."/>
        </authorList>
    </citation>
    <scope>NUCLEOTIDE SEQUENCE [LARGE SCALE GENOMIC DNA]</scope>
    <source>
        <strain evidence="7 8">FJAT-4402</strain>
    </source>
</reference>
<dbReference type="PATRIC" id="fig|1441095.3.peg.2611"/>
<dbReference type="GO" id="GO:0046872">
    <property type="term" value="F:metal ion binding"/>
    <property type="evidence" value="ECO:0007669"/>
    <property type="project" value="UniProtKB-KW"/>
</dbReference>
<dbReference type="Proteomes" id="UP000067625">
    <property type="component" value="Chromosome"/>
</dbReference>
<proteinExistence type="inferred from homology"/>
<dbReference type="PANTHER" id="PTHR12001:SF69">
    <property type="entry name" value="ALL TRANS-POLYPRENYL-DIPHOSPHATE SYNTHASE PDSS1"/>
    <property type="match status" value="1"/>
</dbReference>
<keyword evidence="4" id="KW-0479">Metal-binding</keyword>
<dbReference type="EMBL" id="CP012600">
    <property type="protein sequence ID" value="ALC84221.1"/>
    <property type="molecule type" value="Genomic_DNA"/>
</dbReference>
<evidence type="ECO:0000256" key="2">
    <source>
        <dbReference type="ARBA" id="ARBA00006706"/>
    </source>
</evidence>
<keyword evidence="8" id="KW-1185">Reference proteome</keyword>
<name>A0A0M4FVS8_9BACI</name>
<dbReference type="InterPro" id="IPR000092">
    <property type="entry name" value="Polyprenyl_synt"/>
</dbReference>
<dbReference type="GO" id="GO:0008299">
    <property type="term" value="P:isoprenoid biosynthetic process"/>
    <property type="evidence" value="ECO:0007669"/>
    <property type="project" value="InterPro"/>
</dbReference>
<sequence length="291" mass="33134">MRRTIEEHLHKGELQEHLTMFLEEKDQFPFANMASCHYQAFGGQDESSIQTLSAGIELLILSFDIFDDLEDEDNFDAPWMKLSPPIALNAATSIYTIGIHTICAAGSNVHLLSAASRYALQSMQGQHLDLKNEMATEDECLEMMKLKAGSLFALSCILGTLLANGKAYPCIEAYAYQLGIAAQIENDYKGLFQEHNNDIKQQKRSLAYLYLSREFTTHSSEILSMIDHGRFFQQEFKDIIEYKEKLHVAGVTQYMNVMKNLAIHHAKKEMEKLTLPKDQLMTIQSVMFDKF</sequence>
<dbReference type="InterPro" id="IPR033965">
    <property type="entry name" value="ComQ"/>
</dbReference>
<evidence type="ECO:0000256" key="3">
    <source>
        <dbReference type="ARBA" id="ARBA00022679"/>
    </source>
</evidence>
<dbReference type="GO" id="GO:0004659">
    <property type="term" value="F:prenyltransferase activity"/>
    <property type="evidence" value="ECO:0007669"/>
    <property type="project" value="InterPro"/>
</dbReference>
<evidence type="ECO:0000256" key="1">
    <source>
        <dbReference type="ARBA" id="ARBA00001946"/>
    </source>
</evidence>
<keyword evidence="5" id="KW-0460">Magnesium</keyword>
<dbReference type="Gene3D" id="1.10.600.10">
    <property type="entry name" value="Farnesyl Diphosphate Synthase"/>
    <property type="match status" value="1"/>
</dbReference>
<organism evidence="7 8">
    <name type="scientific">Bacillus gobiensis</name>
    <dbReference type="NCBI Taxonomy" id="1441095"/>
    <lineage>
        <taxon>Bacteria</taxon>
        <taxon>Bacillati</taxon>
        <taxon>Bacillota</taxon>
        <taxon>Bacilli</taxon>
        <taxon>Bacillales</taxon>
        <taxon>Bacillaceae</taxon>
        <taxon>Bacillus</taxon>
    </lineage>
</organism>
<dbReference type="OrthoDB" id="1792811at2"/>
<dbReference type="InterPro" id="IPR008949">
    <property type="entry name" value="Isoprenoid_synthase_dom_sf"/>
</dbReference>
<dbReference type="AlphaFoldDB" id="A0A0M4FVS8"/>
<keyword evidence="3 6" id="KW-0808">Transferase</keyword>
<protein>
    <recommendedName>
        <fullName evidence="9">Isoprenyl transferase</fullName>
    </recommendedName>
</protein>